<gene>
    <name evidence="3" type="ORF">CCS77_1482</name>
</gene>
<evidence type="ECO:0000256" key="1">
    <source>
        <dbReference type="SAM" id="MobiDB-lite"/>
    </source>
</evidence>
<dbReference type="InterPro" id="IPR032774">
    <property type="entry name" value="WG_beta_rep"/>
</dbReference>
<sequence length="422" mass="47146">MKQTFEIVGEFKEGLARIKKFGNYGFVNEAGEQVIACNFSDASDFCEGLARVKKFGKFGFIDKNGVQVIECKFDDANDFCNGFAKVKVNGKWLEIDSSGKDPNVSESSEEIQTEIGNVDVIKLKKDESENKAEISKDDVVISDNNKVEKSIKIDDIKSSTMVKNMVEIDGKWHEVGATNSEGKIEISKDGNFVIVDENNNKVEIPINFARPDALKDMLSNGEVQEWTKVSANGKSEFFDKDNNKIIPSKDGTFVIHDGDSKIEISKDGNAVIIDGNNKVEIPLKPSDMKVSKESSTVVKNMININGKWQEIDGEEKFGQNDIKVVPLKDEDTIVKDDKSKKEEILKDRNTTAANEAYKKENLSQASSSGSLKKGSVKHNVRDWFEEKEKKSEGKKEESSEHELLSSVVIFIVIILLVSFFKR</sequence>
<keyword evidence="2" id="KW-0812">Transmembrane</keyword>
<keyword evidence="2" id="KW-1133">Transmembrane helix</keyword>
<feature type="compositionally biased region" description="Low complexity" evidence="1">
    <location>
        <begin position="362"/>
        <end position="373"/>
    </location>
</feature>
<dbReference type="AlphaFoldDB" id="A0A2R4P1I7"/>
<name>A0A2R4P1I7_9BACT</name>
<accession>A0A2R4P1I7</accession>
<evidence type="ECO:0000256" key="2">
    <source>
        <dbReference type="SAM" id="Phobius"/>
    </source>
</evidence>
<feature type="region of interest" description="Disordered" evidence="1">
    <location>
        <begin position="382"/>
        <end position="401"/>
    </location>
</feature>
<dbReference type="Proteomes" id="UP000241854">
    <property type="component" value="Chromosome"/>
</dbReference>
<dbReference type="PANTHER" id="PTHR37841">
    <property type="entry name" value="GLR2918 PROTEIN"/>
    <property type="match status" value="1"/>
</dbReference>
<dbReference type="RefSeq" id="WP_107917018.1">
    <property type="nucleotide sequence ID" value="NZ_CP021642.1"/>
</dbReference>
<proteinExistence type="predicted"/>
<evidence type="ECO:0000313" key="3">
    <source>
        <dbReference type="EMBL" id="AVX44543.1"/>
    </source>
</evidence>
<dbReference type="SUPFAM" id="SSF69360">
    <property type="entry name" value="Cell wall binding repeat"/>
    <property type="match status" value="1"/>
</dbReference>
<organism evidence="3 4">
    <name type="scientific">Campylobacter concisus</name>
    <dbReference type="NCBI Taxonomy" id="199"/>
    <lineage>
        <taxon>Bacteria</taxon>
        <taxon>Pseudomonadati</taxon>
        <taxon>Campylobacterota</taxon>
        <taxon>Epsilonproteobacteria</taxon>
        <taxon>Campylobacterales</taxon>
        <taxon>Campylobacteraceae</taxon>
        <taxon>Campylobacter</taxon>
    </lineage>
</organism>
<dbReference type="EMBL" id="CP021642">
    <property type="protein sequence ID" value="AVX44543.1"/>
    <property type="molecule type" value="Genomic_DNA"/>
</dbReference>
<reference evidence="3 4" key="1">
    <citation type="journal article" date="2018" name="Emerg. Microbes Infect.">
        <title>Genomic analysis of oral Campylobacter concisus strains identified a potential bacterial molecular marker associated with active Crohn's disease.</title>
        <authorList>
            <person name="Liu F."/>
            <person name="Ma R."/>
            <person name="Tay C.Y.A."/>
            <person name="Octavia S."/>
            <person name="Lan R."/>
            <person name="Chung H.K.L."/>
            <person name="Riordan S.M."/>
            <person name="Grimm M.C."/>
            <person name="Leong R.W."/>
            <person name="Tanaka M.M."/>
            <person name="Connor S."/>
            <person name="Zhang L."/>
        </authorList>
    </citation>
    <scope>NUCLEOTIDE SEQUENCE [LARGE SCALE GENOMIC DNA]</scope>
    <source>
        <strain evidence="3 4">P2CDO4</strain>
    </source>
</reference>
<keyword evidence="2" id="KW-0472">Membrane</keyword>
<feature type="region of interest" description="Disordered" evidence="1">
    <location>
        <begin position="355"/>
        <end position="376"/>
    </location>
</feature>
<dbReference type="Pfam" id="PF14903">
    <property type="entry name" value="WG_beta_rep"/>
    <property type="match status" value="2"/>
</dbReference>
<protein>
    <submittedName>
        <fullName evidence="3">Uncharacterized protein</fullName>
    </submittedName>
</protein>
<dbReference type="PANTHER" id="PTHR37841:SF1">
    <property type="entry name" value="DUF3298 DOMAIN-CONTAINING PROTEIN"/>
    <property type="match status" value="1"/>
</dbReference>
<evidence type="ECO:0000313" key="4">
    <source>
        <dbReference type="Proteomes" id="UP000241854"/>
    </source>
</evidence>
<feature type="transmembrane region" description="Helical" evidence="2">
    <location>
        <begin position="403"/>
        <end position="420"/>
    </location>
</feature>